<dbReference type="GO" id="GO:0005524">
    <property type="term" value="F:ATP binding"/>
    <property type="evidence" value="ECO:0007669"/>
    <property type="project" value="UniProtKB-KW"/>
</dbReference>
<dbReference type="InterPro" id="IPR020590">
    <property type="entry name" value="Guanylate_kinase_CS"/>
</dbReference>
<keyword evidence="6" id="KW-0067">ATP-binding</keyword>
<gene>
    <name evidence="8" type="ORF">P43SY_001753</name>
</gene>
<dbReference type="PANTHER" id="PTHR23117">
    <property type="entry name" value="GUANYLATE KINASE-RELATED"/>
    <property type="match status" value="1"/>
</dbReference>
<accession>A0AAD5QDP6</accession>
<dbReference type="InterPro" id="IPR027417">
    <property type="entry name" value="P-loop_NTPase"/>
</dbReference>
<dbReference type="CDD" id="cd22973">
    <property type="entry name" value="DD_CATIP"/>
    <property type="match status" value="1"/>
</dbReference>
<dbReference type="GO" id="GO:0005829">
    <property type="term" value="C:cytosol"/>
    <property type="evidence" value="ECO:0007669"/>
    <property type="project" value="TreeGrafter"/>
</dbReference>
<dbReference type="InterPro" id="IPR008144">
    <property type="entry name" value="Guanylate_kin-like_dom"/>
</dbReference>
<dbReference type="InterPro" id="IPR003117">
    <property type="entry name" value="cAMP_dep_PK_reg_su_I/II_a/b"/>
</dbReference>
<dbReference type="InterPro" id="IPR047501">
    <property type="entry name" value="DD_CATIP"/>
</dbReference>
<comment type="similarity">
    <text evidence="1">Belongs to the guanylate kinase family.</text>
</comment>
<comment type="caution">
    <text evidence="8">The sequence shown here is derived from an EMBL/GenBank/DDBJ whole genome shotgun (WGS) entry which is preliminary data.</text>
</comment>
<proteinExistence type="inferred from homology"/>
<dbReference type="EMBL" id="JAKCXM010000027">
    <property type="protein sequence ID" value="KAJ0406902.1"/>
    <property type="molecule type" value="Genomic_DNA"/>
</dbReference>
<name>A0AAD5QDP6_PYTIN</name>
<evidence type="ECO:0000259" key="7">
    <source>
        <dbReference type="PROSITE" id="PS50052"/>
    </source>
</evidence>
<evidence type="ECO:0000256" key="5">
    <source>
        <dbReference type="ARBA" id="ARBA00022777"/>
    </source>
</evidence>
<dbReference type="SUPFAM" id="SSF52540">
    <property type="entry name" value="P-loop containing nucleoside triphosphate hydrolases"/>
    <property type="match status" value="1"/>
</dbReference>
<dbReference type="PROSITE" id="PS00856">
    <property type="entry name" value="GUANYLATE_KINASE_1"/>
    <property type="match status" value="1"/>
</dbReference>
<dbReference type="SUPFAM" id="SSF47391">
    <property type="entry name" value="Dimerization-anchoring domain of cAMP-dependent PK regulatory subunit"/>
    <property type="match status" value="1"/>
</dbReference>
<dbReference type="Pfam" id="PF00625">
    <property type="entry name" value="Guanylate_kin"/>
    <property type="match status" value="1"/>
</dbReference>
<evidence type="ECO:0000256" key="2">
    <source>
        <dbReference type="ARBA" id="ARBA00012961"/>
    </source>
</evidence>
<evidence type="ECO:0000256" key="6">
    <source>
        <dbReference type="ARBA" id="ARBA00022840"/>
    </source>
</evidence>
<evidence type="ECO:0000313" key="9">
    <source>
        <dbReference type="Proteomes" id="UP001209570"/>
    </source>
</evidence>
<dbReference type="GO" id="GO:0004385">
    <property type="term" value="F:GMP kinase activity"/>
    <property type="evidence" value="ECO:0007669"/>
    <property type="project" value="UniProtKB-EC"/>
</dbReference>
<dbReference type="InterPro" id="IPR008145">
    <property type="entry name" value="GK/Ca_channel_bsu"/>
</dbReference>
<dbReference type="PANTHER" id="PTHR23117:SF13">
    <property type="entry name" value="GUANYLATE KINASE"/>
    <property type="match status" value="1"/>
</dbReference>
<dbReference type="AlphaFoldDB" id="A0AAD5QDP6"/>
<dbReference type="FunFam" id="3.30.63.10:FF:000002">
    <property type="entry name" value="Guanylate kinase 1"/>
    <property type="match status" value="1"/>
</dbReference>
<keyword evidence="4" id="KW-0547">Nucleotide-binding</keyword>
<dbReference type="SMART" id="SM00072">
    <property type="entry name" value="GuKc"/>
    <property type="match status" value="1"/>
</dbReference>
<dbReference type="NCBIfam" id="TIGR03263">
    <property type="entry name" value="guanyl_kin"/>
    <property type="match status" value="1"/>
</dbReference>
<keyword evidence="5" id="KW-0418">Kinase</keyword>
<dbReference type="Gene3D" id="3.40.50.300">
    <property type="entry name" value="P-loop containing nucleotide triphosphate hydrolases"/>
    <property type="match status" value="1"/>
</dbReference>
<keyword evidence="9" id="KW-1185">Reference proteome</keyword>
<evidence type="ECO:0000256" key="3">
    <source>
        <dbReference type="ARBA" id="ARBA00022679"/>
    </source>
</evidence>
<dbReference type="Pfam" id="PF02197">
    <property type="entry name" value="RIIa"/>
    <property type="match status" value="1"/>
</dbReference>
<dbReference type="Proteomes" id="UP001209570">
    <property type="component" value="Unassembled WGS sequence"/>
</dbReference>
<evidence type="ECO:0000256" key="4">
    <source>
        <dbReference type="ARBA" id="ARBA00022741"/>
    </source>
</evidence>
<dbReference type="InterPro" id="IPR017665">
    <property type="entry name" value="Guanylate_kinase"/>
</dbReference>
<organism evidence="8 9">
    <name type="scientific">Pythium insidiosum</name>
    <name type="common">Pythiosis disease agent</name>
    <dbReference type="NCBI Taxonomy" id="114742"/>
    <lineage>
        <taxon>Eukaryota</taxon>
        <taxon>Sar</taxon>
        <taxon>Stramenopiles</taxon>
        <taxon>Oomycota</taxon>
        <taxon>Peronosporomycetes</taxon>
        <taxon>Pythiales</taxon>
        <taxon>Pythiaceae</taxon>
        <taxon>Pythium</taxon>
    </lineage>
</organism>
<reference evidence="8" key="1">
    <citation type="submission" date="2021-12" db="EMBL/GenBank/DDBJ databases">
        <title>Prjna785345.</title>
        <authorList>
            <person name="Rujirawat T."/>
            <person name="Krajaejun T."/>
        </authorList>
    </citation>
    <scope>NUCLEOTIDE SEQUENCE</scope>
    <source>
        <strain evidence="8">Pi057C3</strain>
    </source>
</reference>
<protein>
    <recommendedName>
        <fullName evidence="2">guanylate kinase</fullName>
        <ecNumber evidence="2">2.7.4.8</ecNumber>
    </recommendedName>
</protein>
<sequence length="267" mass="29919">MTDKKPLQSLSFEELSILNERKEAIKKDHLAYVESHPEIKTLLSAFMSALLIEKPSDVLAFAKEHFASHQPNYADLEPLVVAGPSGVGKGTLINMLLQRFPNTFGFSVSHTTRGPRPGETDGVSYHFRTKEEVQREIDDGRFIEYAHVHGNIYGTSKRAVEHVQEQGKICVLDIDIQGVQLVKRAGLKCKFLFIAPPSIEELEKRLRGRGTETEEKIQLRLKNAAGELAYAAAPGAFDAKLINSNLDDCYDTLLKTLQQWYPKVDLV</sequence>
<feature type="domain" description="Guanylate kinase-like" evidence="7">
    <location>
        <begin position="76"/>
        <end position="258"/>
    </location>
</feature>
<dbReference type="SMART" id="SM00394">
    <property type="entry name" value="RIIa"/>
    <property type="match status" value="1"/>
</dbReference>
<dbReference type="EC" id="2.7.4.8" evidence="2"/>
<dbReference type="PROSITE" id="PS50052">
    <property type="entry name" value="GUANYLATE_KINASE_2"/>
    <property type="match status" value="1"/>
</dbReference>
<dbReference type="FunFam" id="3.40.50.300:FF:000776">
    <property type="entry name" value="Guanylate kinase 2"/>
    <property type="match status" value="1"/>
</dbReference>
<keyword evidence="3" id="KW-0808">Transferase</keyword>
<evidence type="ECO:0000256" key="1">
    <source>
        <dbReference type="ARBA" id="ARBA00005790"/>
    </source>
</evidence>
<evidence type="ECO:0000313" key="8">
    <source>
        <dbReference type="EMBL" id="KAJ0406902.1"/>
    </source>
</evidence>
<dbReference type="CDD" id="cd00071">
    <property type="entry name" value="GMPK"/>
    <property type="match status" value="1"/>
</dbReference>